<dbReference type="AlphaFoldDB" id="A0AAR5PX96"/>
<reference evidence="1" key="2">
    <citation type="submission" date="2024-08" db="UniProtKB">
        <authorList>
            <consortium name="EnsemblMetazoa"/>
        </authorList>
    </citation>
    <scope>IDENTIFICATION</scope>
</reference>
<protein>
    <submittedName>
        <fullName evidence="1">Uncharacterized protein</fullName>
    </submittedName>
</protein>
<organism evidence="1 2">
    <name type="scientific">Dendroctonus ponderosae</name>
    <name type="common">Mountain pine beetle</name>
    <dbReference type="NCBI Taxonomy" id="77166"/>
    <lineage>
        <taxon>Eukaryota</taxon>
        <taxon>Metazoa</taxon>
        <taxon>Ecdysozoa</taxon>
        <taxon>Arthropoda</taxon>
        <taxon>Hexapoda</taxon>
        <taxon>Insecta</taxon>
        <taxon>Pterygota</taxon>
        <taxon>Neoptera</taxon>
        <taxon>Endopterygota</taxon>
        <taxon>Coleoptera</taxon>
        <taxon>Polyphaga</taxon>
        <taxon>Cucujiformia</taxon>
        <taxon>Curculionidae</taxon>
        <taxon>Scolytinae</taxon>
        <taxon>Dendroctonus</taxon>
    </lineage>
</organism>
<reference evidence="2" key="1">
    <citation type="journal article" date="2013" name="Genome Biol.">
        <title>Draft genome of the mountain pine beetle, Dendroctonus ponderosae Hopkins, a major forest pest.</title>
        <authorList>
            <person name="Keeling C.I."/>
            <person name="Yuen M.M."/>
            <person name="Liao N.Y."/>
            <person name="Docking T.R."/>
            <person name="Chan S.K."/>
            <person name="Taylor G.A."/>
            <person name="Palmquist D.L."/>
            <person name="Jackman S.D."/>
            <person name="Nguyen A."/>
            <person name="Li M."/>
            <person name="Henderson H."/>
            <person name="Janes J.K."/>
            <person name="Zhao Y."/>
            <person name="Pandoh P."/>
            <person name="Moore R."/>
            <person name="Sperling F.A."/>
            <person name="Huber D.P."/>
            <person name="Birol I."/>
            <person name="Jones S.J."/>
            <person name="Bohlmann J."/>
        </authorList>
    </citation>
    <scope>NUCLEOTIDE SEQUENCE</scope>
</reference>
<sequence>MLRSIFSLIQRIIDSSDKKYNNTKSKVVIYCFANADEKFKMNSPMSSKQNKVLQSLEYYERKRIESKKERSFSIETEHGDVVTCKHESEINIIPKGHKPELNRVSFINTLESSRDDKNRDAEVQPNVRDLMKNLTSKRIEISSKGRDQISMLLKQIQKLKTGLQRLQEIATQFNCSERFNEDINYLINAKPLLQKQSRTDDVLNENMSRKM</sequence>
<keyword evidence="2" id="KW-1185">Reference proteome</keyword>
<name>A0AAR5PX96_DENPD</name>
<dbReference type="GeneID" id="109541260"/>
<evidence type="ECO:0000313" key="2">
    <source>
        <dbReference type="Proteomes" id="UP000019118"/>
    </source>
</evidence>
<dbReference type="KEGG" id="dpa:109541260"/>
<accession>A0AAR5PX96</accession>
<dbReference type="EnsemblMetazoa" id="XM_019910064.1">
    <property type="protein sequence ID" value="XP_019765623.1"/>
    <property type="gene ID" value="LOC109541260"/>
</dbReference>
<dbReference type="Proteomes" id="UP000019118">
    <property type="component" value="Unassembled WGS sequence"/>
</dbReference>
<proteinExistence type="predicted"/>
<dbReference type="RefSeq" id="XP_019765623.1">
    <property type="nucleotide sequence ID" value="XM_019910064.2"/>
</dbReference>
<evidence type="ECO:0000313" key="1">
    <source>
        <dbReference type="EnsemblMetazoa" id="XP_019765623.1"/>
    </source>
</evidence>